<keyword evidence="2" id="KW-1003">Cell membrane</keyword>
<evidence type="ECO:0000313" key="11">
    <source>
        <dbReference type="Proteomes" id="UP000694001"/>
    </source>
</evidence>
<dbReference type="Pfam" id="PF06808">
    <property type="entry name" value="DctM"/>
    <property type="match status" value="2"/>
</dbReference>
<accession>A0A975U4K5</accession>
<dbReference type="AlphaFoldDB" id="A0A975U4K5"/>
<keyword evidence="5 8" id="KW-1133">Transmembrane helix</keyword>
<dbReference type="Proteomes" id="UP000694001">
    <property type="component" value="Chromosome"/>
</dbReference>
<dbReference type="PANTHER" id="PTHR33362:SF7">
    <property type="entry name" value="SLL1103 PROTEIN"/>
    <property type="match status" value="1"/>
</dbReference>
<evidence type="ECO:0000256" key="1">
    <source>
        <dbReference type="ARBA" id="ARBA00004429"/>
    </source>
</evidence>
<feature type="transmembrane region" description="Helical" evidence="8">
    <location>
        <begin position="233"/>
        <end position="256"/>
    </location>
</feature>
<sequence length="508" mass="51752">MFATLCVGILSGFPVVFILTGSALVFGALGWAFGVFTPSLLGALPQRVFGTMTSEVLVAIPLFVFMGIMLERSKIAEDLLETMGRLFGRLRGGLAISVTVVGALLAASTGIVGATVVTMGLMALPAMLRNRYDAGFACGTICAAGTLGQIIPPSTVMVILGEIISAAYQQAQLAKGLFSIQTVSVGELFAGSLLPGLLLVALYILYQAVTAWLRPAIAPALVQPEGAVSRGEILGALVPPIVLVVAVLGSILGGVATPTEAASVGAVGATLLAARRLAGAVWPASLSLASVLGLVVLASLFDLRLGRSAPPLADQAAIAAAALCSAGLAVAIGHALAVTARAGVLAGVCRSTATITAMIFAMLIGATLFALVFRGLGGDDMVHAALSAIPGGAAGAIAAVMAVIFALGFFLDFVEICIIVIPIVGPIILQMDVDPIWFGVLVAVNLQTSFLTPPFGFSLFYLRGVAPESVRTLDIYRGVAPFVAIQLVALAITASFPELATALPRALF</sequence>
<reference evidence="10" key="1">
    <citation type="submission" date="2021-06" db="EMBL/GenBank/DDBJ databases">
        <title>Elioraea tepida, sp. nov., a moderately thermophilic aerobic anoxygenic phototrophic bacterium isolated from an alkaline siliceous hot spring mat community in Yellowstone National Park, WY, USA.</title>
        <authorList>
            <person name="Saini M.K."/>
            <person name="Yoshida S."/>
            <person name="Sebastian A."/>
            <person name="Hirose S."/>
            <person name="Hara E."/>
            <person name="Tamaki H."/>
            <person name="Soulier N.T."/>
            <person name="Albert I."/>
            <person name="Hanada S."/>
            <person name="Bryant D.A."/>
            <person name="Tank M."/>
        </authorList>
    </citation>
    <scope>NUCLEOTIDE SEQUENCE</scope>
    <source>
        <strain evidence="10">MS-P2</strain>
    </source>
</reference>
<evidence type="ECO:0000256" key="3">
    <source>
        <dbReference type="ARBA" id="ARBA00022519"/>
    </source>
</evidence>
<proteinExistence type="predicted"/>
<feature type="transmembrane region" description="Helical" evidence="8">
    <location>
        <begin position="48"/>
        <end position="70"/>
    </location>
</feature>
<organism evidence="10 11">
    <name type="scientific">Elioraea tepida</name>
    <dbReference type="NCBI Taxonomy" id="2843330"/>
    <lineage>
        <taxon>Bacteria</taxon>
        <taxon>Pseudomonadati</taxon>
        <taxon>Pseudomonadota</taxon>
        <taxon>Alphaproteobacteria</taxon>
        <taxon>Acetobacterales</taxon>
        <taxon>Elioraeaceae</taxon>
        <taxon>Elioraea</taxon>
    </lineage>
</organism>
<feature type="transmembrane region" description="Helical" evidence="8">
    <location>
        <begin position="316"/>
        <end position="340"/>
    </location>
</feature>
<feature type="transmembrane region" description="Helical" evidence="8">
    <location>
        <begin position="277"/>
        <end position="301"/>
    </location>
</feature>
<feature type="transmembrane region" description="Helical" evidence="8">
    <location>
        <begin position="188"/>
        <end position="213"/>
    </location>
</feature>
<keyword evidence="11" id="KW-1185">Reference proteome</keyword>
<dbReference type="EMBL" id="CP076448">
    <property type="protein sequence ID" value="QXM26189.1"/>
    <property type="molecule type" value="Genomic_DNA"/>
</dbReference>
<dbReference type="InterPro" id="IPR004681">
    <property type="entry name" value="TRAP_DctM"/>
</dbReference>
<feature type="transmembrane region" description="Helical" evidence="8">
    <location>
        <begin position="436"/>
        <end position="462"/>
    </location>
</feature>
<evidence type="ECO:0000256" key="8">
    <source>
        <dbReference type="SAM" id="Phobius"/>
    </source>
</evidence>
<feature type="transmembrane region" description="Helical" evidence="8">
    <location>
        <begin position="12"/>
        <end position="36"/>
    </location>
</feature>
<dbReference type="KEGG" id="elio:KO353_03230"/>
<feature type="transmembrane region" description="Helical" evidence="8">
    <location>
        <begin position="482"/>
        <end position="503"/>
    </location>
</feature>
<dbReference type="GO" id="GO:0022857">
    <property type="term" value="F:transmembrane transporter activity"/>
    <property type="evidence" value="ECO:0007669"/>
    <property type="project" value="UniProtKB-UniRule"/>
</dbReference>
<name>A0A975U4K5_9PROT</name>
<keyword evidence="7" id="KW-0813">Transport</keyword>
<comment type="function">
    <text evidence="7">Part of the tripartite ATP-independent periplasmic (TRAP) transport system.</text>
</comment>
<evidence type="ECO:0000256" key="6">
    <source>
        <dbReference type="ARBA" id="ARBA00023136"/>
    </source>
</evidence>
<dbReference type="PANTHER" id="PTHR33362">
    <property type="entry name" value="SIALIC ACID TRAP TRANSPORTER PERMEASE PROTEIN SIAT-RELATED"/>
    <property type="match status" value="1"/>
</dbReference>
<evidence type="ECO:0000256" key="2">
    <source>
        <dbReference type="ARBA" id="ARBA00022475"/>
    </source>
</evidence>
<keyword evidence="3 7" id="KW-0997">Cell inner membrane</keyword>
<feature type="domain" description="TRAP C4-dicarboxylate transport system permease DctM subunit" evidence="9">
    <location>
        <begin position="3"/>
        <end position="274"/>
    </location>
</feature>
<evidence type="ECO:0000256" key="5">
    <source>
        <dbReference type="ARBA" id="ARBA00022989"/>
    </source>
</evidence>
<gene>
    <name evidence="10" type="ORF">KO353_03230</name>
</gene>
<keyword evidence="4 8" id="KW-0812">Transmembrane</keyword>
<dbReference type="GO" id="GO:0005886">
    <property type="term" value="C:plasma membrane"/>
    <property type="evidence" value="ECO:0007669"/>
    <property type="project" value="UniProtKB-SubCell"/>
</dbReference>
<evidence type="ECO:0000256" key="4">
    <source>
        <dbReference type="ARBA" id="ARBA00022692"/>
    </source>
</evidence>
<comment type="subcellular location">
    <subcellularLocation>
        <location evidence="1 7">Cell inner membrane</location>
        <topology evidence="1 7">Multi-pass membrane protein</topology>
    </subcellularLocation>
</comment>
<feature type="transmembrane region" description="Helical" evidence="8">
    <location>
        <begin position="393"/>
        <end position="424"/>
    </location>
</feature>
<dbReference type="InterPro" id="IPR010656">
    <property type="entry name" value="DctM"/>
</dbReference>
<feature type="transmembrane region" description="Helical" evidence="8">
    <location>
        <begin position="352"/>
        <end position="373"/>
    </location>
</feature>
<evidence type="ECO:0000259" key="9">
    <source>
        <dbReference type="Pfam" id="PF06808"/>
    </source>
</evidence>
<evidence type="ECO:0000256" key="7">
    <source>
        <dbReference type="RuleBase" id="RU369079"/>
    </source>
</evidence>
<protein>
    <submittedName>
        <fullName evidence="10">TRAP transporter large permease subunit</fullName>
    </submittedName>
</protein>
<feature type="domain" description="TRAP C4-dicarboxylate transport system permease DctM subunit" evidence="9">
    <location>
        <begin position="320"/>
        <end position="499"/>
    </location>
</feature>
<keyword evidence="6 8" id="KW-0472">Membrane</keyword>
<evidence type="ECO:0000313" key="10">
    <source>
        <dbReference type="EMBL" id="QXM26189.1"/>
    </source>
</evidence>
<feature type="transmembrane region" description="Helical" evidence="8">
    <location>
        <begin position="90"/>
        <end position="123"/>
    </location>
</feature>